<sequence>MNEAVVKSPLRISVVFLWIGFVCAISFMEAWLKFQAPGITLSLGLGIGRLVFGALNKVEIVFALSLLISIISDREIKTTASKILMLPLLILLTQSVWLLPALDARAELYMLNHPPMSSNLHVYYVVAEVIKVCGLFAYGLQLFRSRTL</sequence>
<protein>
    <recommendedName>
        <fullName evidence="4">DUF4149 domain-containing protein</fullName>
    </recommendedName>
</protein>
<evidence type="ECO:0000313" key="3">
    <source>
        <dbReference type="Proteomes" id="UP000198393"/>
    </source>
</evidence>
<proteinExistence type="predicted"/>
<dbReference type="OrthoDB" id="1098954at2"/>
<name>A0A239LC25_EKHLU</name>
<keyword evidence="3" id="KW-1185">Reference proteome</keyword>
<feature type="transmembrane region" description="Helical" evidence="1">
    <location>
        <begin position="12"/>
        <end position="32"/>
    </location>
</feature>
<dbReference type="Proteomes" id="UP000198393">
    <property type="component" value="Unassembled WGS sequence"/>
</dbReference>
<gene>
    <name evidence="2" type="ORF">SAMN05421640_3101</name>
</gene>
<evidence type="ECO:0000313" key="2">
    <source>
        <dbReference type="EMBL" id="SNT27393.1"/>
    </source>
</evidence>
<feature type="transmembrane region" description="Helical" evidence="1">
    <location>
        <begin position="83"/>
        <end position="102"/>
    </location>
</feature>
<dbReference type="EMBL" id="FZPD01000005">
    <property type="protein sequence ID" value="SNT27393.1"/>
    <property type="molecule type" value="Genomic_DNA"/>
</dbReference>
<evidence type="ECO:0008006" key="4">
    <source>
        <dbReference type="Google" id="ProtNLM"/>
    </source>
</evidence>
<keyword evidence="1" id="KW-1133">Transmembrane helix</keyword>
<feature type="transmembrane region" description="Helical" evidence="1">
    <location>
        <begin position="122"/>
        <end position="143"/>
    </location>
</feature>
<evidence type="ECO:0000256" key="1">
    <source>
        <dbReference type="SAM" id="Phobius"/>
    </source>
</evidence>
<keyword evidence="1" id="KW-0812">Transmembrane</keyword>
<organism evidence="2 3">
    <name type="scientific">Ekhidna lutea</name>
    <dbReference type="NCBI Taxonomy" id="447679"/>
    <lineage>
        <taxon>Bacteria</taxon>
        <taxon>Pseudomonadati</taxon>
        <taxon>Bacteroidota</taxon>
        <taxon>Cytophagia</taxon>
        <taxon>Cytophagales</taxon>
        <taxon>Reichenbachiellaceae</taxon>
        <taxon>Ekhidna</taxon>
    </lineage>
</organism>
<reference evidence="2 3" key="1">
    <citation type="submission" date="2017-06" db="EMBL/GenBank/DDBJ databases">
        <authorList>
            <person name="Kim H.J."/>
            <person name="Triplett B.A."/>
        </authorList>
    </citation>
    <scope>NUCLEOTIDE SEQUENCE [LARGE SCALE GENOMIC DNA]</scope>
    <source>
        <strain evidence="2 3">DSM 19307</strain>
    </source>
</reference>
<keyword evidence="1" id="KW-0472">Membrane</keyword>
<feature type="transmembrane region" description="Helical" evidence="1">
    <location>
        <begin position="52"/>
        <end position="71"/>
    </location>
</feature>
<dbReference type="AlphaFoldDB" id="A0A239LC25"/>
<accession>A0A239LC25</accession>